<protein>
    <recommendedName>
        <fullName evidence="2">Reverse transcriptase zinc-binding domain-containing protein</fullName>
    </recommendedName>
</protein>
<evidence type="ECO:0000256" key="1">
    <source>
        <dbReference type="SAM" id="MobiDB-lite"/>
    </source>
</evidence>
<feature type="domain" description="Reverse transcriptase zinc-binding" evidence="2">
    <location>
        <begin position="40"/>
        <end position="104"/>
    </location>
</feature>
<gene>
    <name evidence="3" type="ORF">KC19_4G112000</name>
</gene>
<evidence type="ECO:0000259" key="2">
    <source>
        <dbReference type="Pfam" id="PF13966"/>
    </source>
</evidence>
<name>A0A8T0I9E3_CERPU</name>
<dbReference type="Pfam" id="PF13966">
    <property type="entry name" value="zf-RVT"/>
    <property type="match status" value="1"/>
</dbReference>
<evidence type="ECO:0000313" key="4">
    <source>
        <dbReference type="Proteomes" id="UP000822688"/>
    </source>
</evidence>
<sequence>MEFTSKLGRKLLLKKHIVPSVVEKKWSGTLAVSYKLRWLNSWDKEREKKEAGLLWAIWHKGVAVNAWRSRGQAQVDQWCAVCLNGTQETVLHCFCECHTARKIWKWCEVLLYLLCPPSLLVDTPSSPNGELSASPPCLPWLPESLQAQGASRAPGAERAHSAPRAQSALRAQSAAQAHGAPRPPVTQTHNSPVRGETPRSRDLSGWPPPSQSTERRISLNWKHGIFAHRLPRRYKTVSRIWLLLRGTVMWMLWRARNEATFEGRP</sequence>
<feature type="compositionally biased region" description="Low complexity" evidence="1">
    <location>
        <begin position="162"/>
        <end position="180"/>
    </location>
</feature>
<comment type="caution">
    <text evidence="3">The sequence shown here is derived from an EMBL/GenBank/DDBJ whole genome shotgun (WGS) entry which is preliminary data.</text>
</comment>
<dbReference type="EMBL" id="CM026424">
    <property type="protein sequence ID" value="KAG0579635.1"/>
    <property type="molecule type" value="Genomic_DNA"/>
</dbReference>
<keyword evidence="4" id="KW-1185">Reference proteome</keyword>
<feature type="region of interest" description="Disordered" evidence="1">
    <location>
        <begin position="149"/>
        <end position="214"/>
    </location>
</feature>
<dbReference type="Proteomes" id="UP000822688">
    <property type="component" value="Chromosome 4"/>
</dbReference>
<dbReference type="AlphaFoldDB" id="A0A8T0I9E3"/>
<reference evidence="3" key="1">
    <citation type="submission" date="2020-06" db="EMBL/GenBank/DDBJ databases">
        <title>WGS assembly of Ceratodon purpureus strain R40.</title>
        <authorList>
            <person name="Carey S.B."/>
            <person name="Jenkins J."/>
            <person name="Shu S."/>
            <person name="Lovell J.T."/>
            <person name="Sreedasyam A."/>
            <person name="Maumus F."/>
            <person name="Tiley G.P."/>
            <person name="Fernandez-Pozo N."/>
            <person name="Barry K."/>
            <person name="Chen C."/>
            <person name="Wang M."/>
            <person name="Lipzen A."/>
            <person name="Daum C."/>
            <person name="Saski C.A."/>
            <person name="Payton A.C."/>
            <person name="Mcbreen J.C."/>
            <person name="Conrad R.E."/>
            <person name="Kollar L.M."/>
            <person name="Olsson S."/>
            <person name="Huttunen S."/>
            <person name="Landis J.B."/>
            <person name="Wickett N.J."/>
            <person name="Johnson M.G."/>
            <person name="Rensing S.A."/>
            <person name="Grimwood J."/>
            <person name="Schmutz J."/>
            <person name="Mcdaniel S.F."/>
        </authorList>
    </citation>
    <scope>NUCLEOTIDE SEQUENCE</scope>
    <source>
        <strain evidence="3">R40</strain>
    </source>
</reference>
<accession>A0A8T0I9E3</accession>
<proteinExistence type="predicted"/>
<organism evidence="3 4">
    <name type="scientific">Ceratodon purpureus</name>
    <name type="common">Fire moss</name>
    <name type="synonym">Dicranum purpureum</name>
    <dbReference type="NCBI Taxonomy" id="3225"/>
    <lineage>
        <taxon>Eukaryota</taxon>
        <taxon>Viridiplantae</taxon>
        <taxon>Streptophyta</taxon>
        <taxon>Embryophyta</taxon>
        <taxon>Bryophyta</taxon>
        <taxon>Bryophytina</taxon>
        <taxon>Bryopsida</taxon>
        <taxon>Dicranidae</taxon>
        <taxon>Pseudoditrichales</taxon>
        <taxon>Ditrichaceae</taxon>
        <taxon>Ceratodon</taxon>
    </lineage>
</organism>
<dbReference type="InterPro" id="IPR026960">
    <property type="entry name" value="RVT-Znf"/>
</dbReference>
<evidence type="ECO:0000313" key="3">
    <source>
        <dbReference type="EMBL" id="KAG0579635.1"/>
    </source>
</evidence>